<keyword evidence="6 9" id="KW-0732">Signal</keyword>
<evidence type="ECO:0000256" key="8">
    <source>
        <dbReference type="ARBA" id="ARBA00023198"/>
    </source>
</evidence>
<keyword evidence="8" id="KW-0395">Inflammatory response</keyword>
<dbReference type="SMART" id="SM00199">
    <property type="entry name" value="SCY"/>
    <property type="match status" value="1"/>
</dbReference>
<dbReference type="AlphaFoldDB" id="A0A2K5N216"/>
<evidence type="ECO:0000256" key="6">
    <source>
        <dbReference type="ARBA" id="ARBA00022729"/>
    </source>
</evidence>
<comment type="similarity">
    <text evidence="2 9">Belongs to the intercrine beta (chemokine CC) family.</text>
</comment>
<evidence type="ECO:0000256" key="7">
    <source>
        <dbReference type="ARBA" id="ARBA00023157"/>
    </source>
</evidence>
<dbReference type="GO" id="GO:0031727">
    <property type="term" value="F:CCR2 chemokine receptor binding"/>
    <property type="evidence" value="ECO:0007669"/>
    <property type="project" value="Ensembl"/>
</dbReference>
<feature type="domain" description="Chemokine interleukin-8-like" evidence="10">
    <location>
        <begin position="41"/>
        <end position="100"/>
    </location>
</feature>
<evidence type="ECO:0000256" key="5">
    <source>
        <dbReference type="ARBA" id="ARBA00022525"/>
    </source>
</evidence>
<dbReference type="SUPFAM" id="SSF54117">
    <property type="entry name" value="Interleukin 8-like chemokines"/>
    <property type="match status" value="1"/>
</dbReference>
<proteinExistence type="inferred from homology"/>
<dbReference type="GO" id="GO:0048245">
    <property type="term" value="P:eosinophil chemotaxis"/>
    <property type="evidence" value="ECO:0007669"/>
    <property type="project" value="Ensembl"/>
</dbReference>
<dbReference type="CTD" id="6354"/>
<keyword evidence="4 9" id="KW-0202">Cytokine</keyword>
<dbReference type="Gene3D" id="2.40.50.40">
    <property type="match status" value="1"/>
</dbReference>
<keyword evidence="12" id="KW-1185">Reference proteome</keyword>
<dbReference type="InterPro" id="IPR039809">
    <property type="entry name" value="Chemokine_b/g/d"/>
</dbReference>
<comment type="subcellular location">
    <subcellularLocation>
        <location evidence="1 9">Secreted</location>
    </subcellularLocation>
</comment>
<dbReference type="RefSeq" id="XP_011923179.1">
    <property type="nucleotide sequence ID" value="XM_012067789.1"/>
</dbReference>
<dbReference type="GO" id="GO:0050729">
    <property type="term" value="P:positive regulation of inflammatory response"/>
    <property type="evidence" value="ECO:0007669"/>
    <property type="project" value="Ensembl"/>
</dbReference>
<name>A0A2K5N216_CERAT</name>
<feature type="signal peptide" evidence="9">
    <location>
        <begin position="1"/>
        <end position="33"/>
    </location>
</feature>
<accession>A0A2K5N216</accession>
<dbReference type="GO" id="GO:0005615">
    <property type="term" value="C:extracellular space"/>
    <property type="evidence" value="ECO:0007669"/>
    <property type="project" value="UniProtKB-KW"/>
</dbReference>
<dbReference type="Proteomes" id="UP000233060">
    <property type="component" value="Unassembled WGS sequence"/>
</dbReference>
<keyword evidence="5 9" id="KW-0964">Secreted</keyword>
<dbReference type="PROSITE" id="PS00472">
    <property type="entry name" value="SMALL_CYTOKINES_CC"/>
    <property type="match status" value="1"/>
</dbReference>
<evidence type="ECO:0000313" key="11">
    <source>
        <dbReference type="Ensembl" id="ENSCATP00000031509.1"/>
    </source>
</evidence>
<dbReference type="GO" id="GO:0006954">
    <property type="term" value="P:inflammatory response"/>
    <property type="evidence" value="ECO:0007669"/>
    <property type="project" value="UniProtKB-KW"/>
</dbReference>
<evidence type="ECO:0000256" key="4">
    <source>
        <dbReference type="ARBA" id="ARBA00022514"/>
    </source>
</evidence>
<reference evidence="11" key="2">
    <citation type="submission" date="2025-09" db="UniProtKB">
        <authorList>
            <consortium name="Ensembl"/>
        </authorList>
    </citation>
    <scope>IDENTIFICATION</scope>
</reference>
<dbReference type="GO" id="GO:0061844">
    <property type="term" value="P:antimicrobial humoral immune response mediated by antimicrobial peptide"/>
    <property type="evidence" value="ECO:0007669"/>
    <property type="project" value="TreeGrafter"/>
</dbReference>
<dbReference type="OMA" id="QKWVQEF"/>
<dbReference type="GO" id="GO:0008009">
    <property type="term" value="F:chemokine activity"/>
    <property type="evidence" value="ECO:0007669"/>
    <property type="project" value="Ensembl"/>
</dbReference>
<evidence type="ECO:0000313" key="12">
    <source>
        <dbReference type="Proteomes" id="UP000233060"/>
    </source>
</evidence>
<dbReference type="Bgee" id="ENSCATG00000038886">
    <property type="expression patterns" value="Expressed in lung and 1 other cell type or tissue"/>
</dbReference>
<evidence type="ECO:0000256" key="1">
    <source>
        <dbReference type="ARBA" id="ARBA00004613"/>
    </source>
</evidence>
<dbReference type="PANTHER" id="PTHR12015">
    <property type="entry name" value="SMALL INDUCIBLE CYTOKINE A"/>
    <property type="match status" value="1"/>
</dbReference>
<dbReference type="InterPro" id="IPR036048">
    <property type="entry name" value="Interleukin_8-like_sf"/>
</dbReference>
<dbReference type="GO" id="GO:0008360">
    <property type="term" value="P:regulation of cell shape"/>
    <property type="evidence" value="ECO:0007669"/>
    <property type="project" value="Ensembl"/>
</dbReference>
<organism evidence="11 12">
    <name type="scientific">Cercocebus atys</name>
    <name type="common">Sooty mangabey</name>
    <name type="synonym">Cercocebus torquatus atys</name>
    <dbReference type="NCBI Taxonomy" id="9531"/>
    <lineage>
        <taxon>Eukaryota</taxon>
        <taxon>Metazoa</taxon>
        <taxon>Chordata</taxon>
        <taxon>Craniata</taxon>
        <taxon>Vertebrata</taxon>
        <taxon>Euteleostomi</taxon>
        <taxon>Mammalia</taxon>
        <taxon>Eutheria</taxon>
        <taxon>Euarchontoglires</taxon>
        <taxon>Primates</taxon>
        <taxon>Haplorrhini</taxon>
        <taxon>Catarrhini</taxon>
        <taxon>Cercopithecidae</taxon>
        <taxon>Cercopithecinae</taxon>
        <taxon>Cercocebus</taxon>
    </lineage>
</organism>
<dbReference type="GO" id="GO:0007249">
    <property type="term" value="P:canonical NF-kappaB signal transduction"/>
    <property type="evidence" value="ECO:0007669"/>
    <property type="project" value="Ensembl"/>
</dbReference>
<dbReference type="InterPro" id="IPR000827">
    <property type="entry name" value="Chemokine_CC_CS"/>
</dbReference>
<dbReference type="FunFam" id="2.40.50.40:FF:000002">
    <property type="entry name" value="C-C motif chemokine"/>
    <property type="match status" value="1"/>
</dbReference>
<dbReference type="Pfam" id="PF00048">
    <property type="entry name" value="IL8"/>
    <property type="match status" value="1"/>
</dbReference>
<dbReference type="GO" id="GO:0007010">
    <property type="term" value="P:cytoskeleton organization"/>
    <property type="evidence" value="ECO:0007669"/>
    <property type="project" value="Ensembl"/>
</dbReference>
<dbReference type="GO" id="GO:2000503">
    <property type="term" value="P:positive regulation of natural killer cell chemotaxis"/>
    <property type="evidence" value="ECO:0007669"/>
    <property type="project" value="Ensembl"/>
</dbReference>
<dbReference type="STRING" id="9531.ENSCATP00000031509"/>
<evidence type="ECO:0000256" key="3">
    <source>
        <dbReference type="ARBA" id="ARBA00022500"/>
    </source>
</evidence>
<evidence type="ECO:0000259" key="10">
    <source>
        <dbReference type="SMART" id="SM00199"/>
    </source>
</evidence>
<dbReference type="Ensembl" id="ENSCATT00000055775.1">
    <property type="protein sequence ID" value="ENSCATP00000031509.1"/>
    <property type="gene ID" value="ENSCATG00000038886.1"/>
</dbReference>
<dbReference type="InterPro" id="IPR001811">
    <property type="entry name" value="Chemokine_IL8-like_dom"/>
</dbReference>
<keyword evidence="3 9" id="KW-0145">Chemotaxis</keyword>
<feature type="chain" id="PRO_5014209989" description="C-C motif chemokine" evidence="9">
    <location>
        <begin position="34"/>
        <end position="109"/>
    </location>
</feature>
<keyword evidence="7" id="KW-1015">Disulfide bond</keyword>
<gene>
    <name evidence="11" type="primary">CCL7</name>
</gene>
<dbReference type="GeneTree" id="ENSGT01130000278316"/>
<evidence type="ECO:0000256" key="2">
    <source>
        <dbReference type="ARBA" id="ARBA00010868"/>
    </source>
</evidence>
<dbReference type="GO" id="GO:0023019">
    <property type="term" value="P:signal transduction involved in regulation of gene expression"/>
    <property type="evidence" value="ECO:0007669"/>
    <property type="project" value="Ensembl"/>
</dbReference>
<reference evidence="11" key="1">
    <citation type="submission" date="2025-08" db="UniProtKB">
        <authorList>
            <consortium name="Ensembl"/>
        </authorList>
    </citation>
    <scope>IDENTIFICATION</scope>
</reference>
<evidence type="ECO:0000256" key="9">
    <source>
        <dbReference type="RuleBase" id="RU361150"/>
    </source>
</evidence>
<dbReference type="GO" id="GO:1900016">
    <property type="term" value="P:negative regulation of cytokine production involved in inflammatory response"/>
    <property type="evidence" value="ECO:0007669"/>
    <property type="project" value="Ensembl"/>
</dbReference>
<dbReference type="GeneID" id="105589371"/>
<dbReference type="GO" id="GO:0031726">
    <property type="term" value="F:CCR1 chemokine receptor binding"/>
    <property type="evidence" value="ECO:0007669"/>
    <property type="project" value="Ensembl"/>
</dbReference>
<dbReference type="GO" id="GO:0070098">
    <property type="term" value="P:chemokine-mediated signaling pathway"/>
    <property type="evidence" value="ECO:0007669"/>
    <property type="project" value="TreeGrafter"/>
</dbReference>
<protein>
    <recommendedName>
        <fullName evidence="9">C-C motif chemokine</fullName>
    </recommendedName>
</protein>
<sequence length="109" mass="12252">MGKPMPSPSNMKTSAAPLCLLLAAAAFSPQGLAQPDGINTSTTCCYRFINKKIPKQRLQSYRRITSSHCPREAVIFKTKLDKEICADPTQKWVQEFMKHLDKKTQTPKL</sequence>
<dbReference type="KEGG" id="caty:105589371"/>
<dbReference type="CDD" id="cd00272">
    <property type="entry name" value="Chemokine_CC"/>
    <property type="match status" value="1"/>
</dbReference>
<dbReference type="PANTHER" id="PTHR12015:SF161">
    <property type="entry name" value="C-C MOTIF CHEMOKINE 7"/>
    <property type="match status" value="1"/>
</dbReference>